<sequence length="163" mass="17610">MMRCLFFCVLLLSGPAAAQDLSFQIAPTESCLWDSGNTGEKRACIGRAAAACMEQPGGSSTVAMGFCLDQELAYWDDMLNDAYGQLMQAMRAADEGLPSHLAIQANSLRDMQRAWIPYRDARCTHEASLWQGGTGASPAYLNCILHETGEQALYLGALYSGEG</sequence>
<gene>
    <name evidence="3" type="ORF">Ga0058931_2253</name>
    <name evidence="4" type="ORF">HLUCCA05_02185</name>
</gene>
<organism evidence="4 5">
    <name type="scientific">Roseibaca calidilacus</name>
    <dbReference type="NCBI Taxonomy" id="1666912"/>
    <lineage>
        <taxon>Bacteria</taxon>
        <taxon>Pseudomonadati</taxon>
        <taxon>Pseudomonadota</taxon>
        <taxon>Alphaproteobacteria</taxon>
        <taxon>Rhodobacterales</taxon>
        <taxon>Paracoccaceae</taxon>
        <taxon>Roseinatronobacter</taxon>
    </lineage>
</organism>
<dbReference type="InterPro" id="IPR009739">
    <property type="entry name" value="LprI-like_N"/>
</dbReference>
<dbReference type="RefSeq" id="WP_245638809.1">
    <property type="nucleotide sequence ID" value="NZ_FBYC01000004.1"/>
</dbReference>
<reference evidence="4 5" key="1">
    <citation type="submission" date="2015-09" db="EMBL/GenBank/DDBJ databases">
        <title>Identification and resolution of microdiversity through metagenomic sequencing of parallel consortia.</title>
        <authorList>
            <person name="Nelson W.C."/>
            <person name="Romine M.F."/>
            <person name="Lindemann S.R."/>
        </authorList>
    </citation>
    <scope>NUCLEOTIDE SEQUENCE [LARGE SCALE GENOMIC DNA]</scope>
    <source>
        <strain evidence="4">HL-91</strain>
    </source>
</reference>
<reference evidence="3 6" key="2">
    <citation type="submission" date="2016-01" db="EMBL/GenBank/DDBJ databases">
        <authorList>
            <person name="Varghese N."/>
        </authorList>
    </citation>
    <scope>NUCLEOTIDE SEQUENCE [LARGE SCALE GENOMIC DNA]</scope>
    <source>
        <strain evidence="3 6">HL-91</strain>
    </source>
</reference>
<evidence type="ECO:0000313" key="3">
    <source>
        <dbReference type="EMBL" id="CUX82235.1"/>
    </source>
</evidence>
<evidence type="ECO:0000313" key="5">
    <source>
        <dbReference type="Proteomes" id="UP000050413"/>
    </source>
</evidence>
<accession>A0A0N8K7K0</accession>
<keyword evidence="6" id="KW-1185">Reference proteome</keyword>
<keyword evidence="1" id="KW-0732">Signal</keyword>
<evidence type="ECO:0000313" key="4">
    <source>
        <dbReference type="EMBL" id="KPP91953.1"/>
    </source>
</evidence>
<dbReference type="Proteomes" id="UP000182045">
    <property type="component" value="Unassembled WGS sequence"/>
</dbReference>
<feature type="domain" description="Lysozyme inhibitor LprI-like N-terminal" evidence="2">
    <location>
        <begin position="52"/>
        <end position="155"/>
    </location>
</feature>
<dbReference type="AlphaFoldDB" id="A0A0N8K7K0"/>
<dbReference type="Proteomes" id="UP000050413">
    <property type="component" value="Unassembled WGS sequence"/>
</dbReference>
<proteinExistence type="predicted"/>
<comment type="caution">
    <text evidence="4">The sequence shown here is derived from an EMBL/GenBank/DDBJ whole genome shotgun (WGS) entry which is preliminary data.</text>
</comment>
<dbReference type="STRING" id="1666912.Ga0058931_2253"/>
<dbReference type="Gene3D" id="1.20.1270.180">
    <property type="match status" value="1"/>
</dbReference>
<dbReference type="EMBL" id="FBYC01000004">
    <property type="protein sequence ID" value="CUX82235.1"/>
    <property type="molecule type" value="Genomic_DNA"/>
</dbReference>
<dbReference type="Pfam" id="PF07007">
    <property type="entry name" value="LprI"/>
    <property type="match status" value="1"/>
</dbReference>
<evidence type="ECO:0000313" key="6">
    <source>
        <dbReference type="Proteomes" id="UP000182045"/>
    </source>
</evidence>
<dbReference type="EMBL" id="LJSG01000013">
    <property type="protein sequence ID" value="KPP91953.1"/>
    <property type="molecule type" value="Genomic_DNA"/>
</dbReference>
<name>A0A0N8K7K0_9RHOB</name>
<feature type="chain" id="PRO_5010328513" evidence="1">
    <location>
        <begin position="19"/>
        <end position="163"/>
    </location>
</feature>
<evidence type="ECO:0000256" key="1">
    <source>
        <dbReference type="SAM" id="SignalP"/>
    </source>
</evidence>
<protein>
    <submittedName>
        <fullName evidence="3">Uncharacterized conserved protein YecT, DUF1311 family</fullName>
    </submittedName>
</protein>
<feature type="signal peptide" evidence="1">
    <location>
        <begin position="1"/>
        <end position="18"/>
    </location>
</feature>
<dbReference type="PATRIC" id="fig|1666912.4.peg.1588"/>
<evidence type="ECO:0000259" key="2">
    <source>
        <dbReference type="Pfam" id="PF07007"/>
    </source>
</evidence>